<organism evidence="6 7">
    <name type="scientific">Psychrobacter aquaticus CMS 56</name>
    <dbReference type="NCBI Taxonomy" id="1354303"/>
    <lineage>
        <taxon>Bacteria</taxon>
        <taxon>Pseudomonadati</taxon>
        <taxon>Pseudomonadota</taxon>
        <taxon>Gammaproteobacteria</taxon>
        <taxon>Moraxellales</taxon>
        <taxon>Moraxellaceae</taxon>
        <taxon>Psychrobacter</taxon>
    </lineage>
</organism>
<keyword evidence="5" id="KW-0963">Cytoplasm</keyword>
<evidence type="ECO:0000313" key="7">
    <source>
        <dbReference type="Proteomes" id="UP000016761"/>
    </source>
</evidence>
<dbReference type="GO" id="GO:0016020">
    <property type="term" value="C:membrane"/>
    <property type="evidence" value="ECO:0007669"/>
    <property type="project" value="UniProtKB-SubCell"/>
</dbReference>
<dbReference type="NCBIfam" id="NF003950">
    <property type="entry name" value="PRK05450.1-3"/>
    <property type="match status" value="1"/>
</dbReference>
<keyword evidence="3 5" id="KW-0548">Nucleotidyltransferase</keyword>
<dbReference type="FunFam" id="3.90.550.10:FF:000011">
    <property type="entry name" value="3-deoxy-manno-octulosonate cytidylyltransferase"/>
    <property type="match status" value="1"/>
</dbReference>
<dbReference type="Proteomes" id="UP000016761">
    <property type="component" value="Unassembled WGS sequence"/>
</dbReference>
<gene>
    <name evidence="5" type="primary">kdsB</name>
    <name evidence="6" type="ORF">M917_2161</name>
</gene>
<dbReference type="Pfam" id="PF02348">
    <property type="entry name" value="CTP_transf_3"/>
    <property type="match status" value="1"/>
</dbReference>
<dbReference type="GO" id="GO:0008690">
    <property type="term" value="F:3-deoxy-manno-octulosonate cytidylyltransferase activity"/>
    <property type="evidence" value="ECO:0007669"/>
    <property type="project" value="UniProtKB-UniRule"/>
</dbReference>
<dbReference type="NCBIfam" id="NF003952">
    <property type="entry name" value="PRK05450.1-5"/>
    <property type="match status" value="1"/>
</dbReference>
<dbReference type="GO" id="GO:0033468">
    <property type="term" value="P:CMP-keto-3-deoxy-D-manno-octulosonic acid biosynthetic process"/>
    <property type="evidence" value="ECO:0007669"/>
    <property type="project" value="UniProtKB-UniRule"/>
</dbReference>
<dbReference type="OrthoDB" id="9815559at2"/>
<comment type="similarity">
    <text evidence="5">Belongs to the KdsB family.</text>
</comment>
<name>U4T2L2_9GAMM</name>
<protein>
    <recommendedName>
        <fullName evidence="5">3-deoxy-manno-octulosonate cytidylyltransferase</fullName>
        <ecNumber evidence="5">2.7.7.38</ecNumber>
    </recommendedName>
    <alternativeName>
        <fullName evidence="5">CMP-2-keto-3-deoxyoctulosonic acid synthase</fullName>
        <shortName evidence="5">CKS</shortName>
        <shortName evidence="5">CMP-KDO synthase</shortName>
    </alternativeName>
</protein>
<dbReference type="EMBL" id="AUSW01000034">
    <property type="protein sequence ID" value="ERL54815.1"/>
    <property type="molecule type" value="Genomic_DNA"/>
</dbReference>
<dbReference type="InterPro" id="IPR004528">
    <property type="entry name" value="KdsB"/>
</dbReference>
<evidence type="ECO:0000256" key="1">
    <source>
        <dbReference type="ARBA" id="ARBA00004370"/>
    </source>
</evidence>
<dbReference type="eggNOG" id="COG1212">
    <property type="taxonomic scope" value="Bacteria"/>
</dbReference>
<dbReference type="InterPro" id="IPR003329">
    <property type="entry name" value="Cytidylyl_trans"/>
</dbReference>
<dbReference type="PANTHER" id="PTHR42866:SF2">
    <property type="entry name" value="3-DEOXY-MANNO-OCTULOSONATE CYTIDYLYLTRANSFERASE, MITOCHONDRIAL"/>
    <property type="match status" value="1"/>
</dbReference>
<sequence length="278" mass="30682">MSSVITPAKTHIVIPARFKSERLPGKPLLTIHGKPMILWVGEKAQAAHFADDMCIATDDDRIAKVCTDAGFDVVMTSADHASGTDRLAEVAAIKGWPDHDIVVNMQGDEPLVPPLLLEQVKALLEADSDSVMATLCEIIDDYDTFQRPSVVKVVSQYAKGRQRALYFSRAPIPCERDVVLANKNLKQPPKNAYRHLGLYAYRVSLLQQFVHWPQTPLEMLESLEQLRVLENGGHIAITTAACQLPAGVDTVEDLARLNAMSVADFQNPVHQHTKQSSN</sequence>
<dbReference type="RefSeq" id="WP_021814785.1">
    <property type="nucleotide sequence ID" value="NZ_AUSW01000034.1"/>
</dbReference>
<evidence type="ECO:0000256" key="4">
    <source>
        <dbReference type="ARBA" id="ARBA00022985"/>
    </source>
</evidence>
<comment type="catalytic activity">
    <reaction evidence="5">
        <text>3-deoxy-alpha-D-manno-oct-2-ulosonate + CTP = CMP-3-deoxy-beta-D-manno-octulosonate + diphosphate</text>
        <dbReference type="Rhea" id="RHEA:23448"/>
        <dbReference type="ChEBI" id="CHEBI:33019"/>
        <dbReference type="ChEBI" id="CHEBI:37563"/>
        <dbReference type="ChEBI" id="CHEBI:85986"/>
        <dbReference type="ChEBI" id="CHEBI:85987"/>
        <dbReference type="EC" id="2.7.7.38"/>
    </reaction>
</comment>
<keyword evidence="2 5" id="KW-0808">Transferase</keyword>
<dbReference type="SUPFAM" id="SSF53448">
    <property type="entry name" value="Nucleotide-diphospho-sugar transferases"/>
    <property type="match status" value="1"/>
</dbReference>
<dbReference type="InterPro" id="IPR029044">
    <property type="entry name" value="Nucleotide-diphossugar_trans"/>
</dbReference>
<keyword evidence="7" id="KW-1185">Reference proteome</keyword>
<dbReference type="AlphaFoldDB" id="U4T2L2"/>
<dbReference type="Gene3D" id="3.90.550.10">
    <property type="entry name" value="Spore Coat Polysaccharide Biosynthesis Protein SpsA, Chain A"/>
    <property type="match status" value="1"/>
</dbReference>
<evidence type="ECO:0000256" key="5">
    <source>
        <dbReference type="HAMAP-Rule" id="MF_00057"/>
    </source>
</evidence>
<proteinExistence type="inferred from homology"/>
<comment type="function">
    <text evidence="5">Activates KDO (a required 8-carbon sugar) for incorporation into bacterial lipopolysaccharide in Gram-negative bacteria.</text>
</comment>
<evidence type="ECO:0000313" key="6">
    <source>
        <dbReference type="EMBL" id="ERL54815.1"/>
    </source>
</evidence>
<dbReference type="STRING" id="1354303.M917_2161"/>
<reference evidence="6 7" key="1">
    <citation type="journal article" date="2013" name="Genome Announc.">
        <title>Draft Genome Sequence of Psychrobacter aquaticus Strain CMS 56T, Isolated from a Cyanobacterial Mat Sample Collected from Water Bodies in the McMurdo Dry Valley Region of Antarctica.</title>
        <authorList>
            <person name="Reddy G.S."/>
            <person name="Ara S."/>
            <person name="Singh A."/>
            <person name="Kumar Pinnaka A."/>
            <person name="Shivaji S."/>
        </authorList>
    </citation>
    <scope>NUCLEOTIDE SEQUENCE [LARGE SCALE GENOMIC DNA]</scope>
    <source>
        <strain evidence="6 7">CMS 56</strain>
    </source>
</reference>
<evidence type="ECO:0000256" key="3">
    <source>
        <dbReference type="ARBA" id="ARBA00022695"/>
    </source>
</evidence>
<dbReference type="GO" id="GO:0005829">
    <property type="term" value="C:cytosol"/>
    <property type="evidence" value="ECO:0007669"/>
    <property type="project" value="TreeGrafter"/>
</dbReference>
<dbReference type="NCBIfam" id="TIGR00466">
    <property type="entry name" value="kdsB"/>
    <property type="match status" value="1"/>
</dbReference>
<dbReference type="PATRIC" id="fig|1354303.4.peg.2127"/>
<dbReference type="GO" id="GO:0009103">
    <property type="term" value="P:lipopolysaccharide biosynthetic process"/>
    <property type="evidence" value="ECO:0007669"/>
    <property type="project" value="UniProtKB-UniRule"/>
</dbReference>
<dbReference type="PANTHER" id="PTHR42866">
    <property type="entry name" value="3-DEOXY-MANNO-OCTULOSONATE CYTIDYLYLTRANSFERASE"/>
    <property type="match status" value="1"/>
</dbReference>
<comment type="pathway">
    <text evidence="5">Nucleotide-sugar biosynthesis; CMP-3-deoxy-D-manno-octulosonate biosynthesis; CMP-3-deoxy-D-manno-octulosonate from 3-deoxy-D-manno-octulosonate and CTP: step 1/1.</text>
</comment>
<comment type="caution">
    <text evidence="6">The sequence shown here is derived from an EMBL/GenBank/DDBJ whole genome shotgun (WGS) entry which is preliminary data.</text>
</comment>
<evidence type="ECO:0000256" key="2">
    <source>
        <dbReference type="ARBA" id="ARBA00022679"/>
    </source>
</evidence>
<dbReference type="CDD" id="cd02517">
    <property type="entry name" value="CMP-KDO-Synthetase"/>
    <property type="match status" value="1"/>
</dbReference>
<dbReference type="UniPathway" id="UPA00358">
    <property type="reaction ID" value="UER00476"/>
</dbReference>
<dbReference type="HAMAP" id="MF_00057">
    <property type="entry name" value="KdsB"/>
    <property type="match status" value="1"/>
</dbReference>
<keyword evidence="4 5" id="KW-0448">Lipopolysaccharide biosynthesis</keyword>
<accession>U4T2L2</accession>
<comment type="subcellular location">
    <subcellularLocation>
        <location evidence="5">Cytoplasm</location>
    </subcellularLocation>
    <subcellularLocation>
        <location evidence="1">Membrane</location>
    </subcellularLocation>
</comment>
<dbReference type="NCBIfam" id="NF009905">
    <property type="entry name" value="PRK13368.1"/>
    <property type="match status" value="1"/>
</dbReference>
<dbReference type="EC" id="2.7.7.38" evidence="5"/>